<protein>
    <submittedName>
        <fullName evidence="2">Uncharacterized protein</fullName>
    </submittedName>
</protein>
<name>A0A4C1Z3F2_EUMVA</name>
<feature type="compositionally biased region" description="Basic and acidic residues" evidence="1">
    <location>
        <begin position="82"/>
        <end position="94"/>
    </location>
</feature>
<keyword evidence="3" id="KW-1185">Reference proteome</keyword>
<dbReference type="EMBL" id="BGZK01001613">
    <property type="protein sequence ID" value="GBP83291.1"/>
    <property type="molecule type" value="Genomic_DNA"/>
</dbReference>
<accession>A0A4C1Z3F2</accession>
<feature type="compositionally biased region" description="Low complexity" evidence="1">
    <location>
        <begin position="51"/>
        <end position="64"/>
    </location>
</feature>
<dbReference type="AlphaFoldDB" id="A0A4C1Z3F2"/>
<reference evidence="2 3" key="1">
    <citation type="journal article" date="2019" name="Commun. Biol.">
        <title>The bagworm genome reveals a unique fibroin gene that provides high tensile strength.</title>
        <authorList>
            <person name="Kono N."/>
            <person name="Nakamura H."/>
            <person name="Ohtoshi R."/>
            <person name="Tomita M."/>
            <person name="Numata K."/>
            <person name="Arakawa K."/>
        </authorList>
    </citation>
    <scope>NUCLEOTIDE SEQUENCE [LARGE SCALE GENOMIC DNA]</scope>
</reference>
<gene>
    <name evidence="2" type="ORF">EVAR_66027_1</name>
</gene>
<feature type="compositionally biased region" description="Basic and acidic residues" evidence="1">
    <location>
        <begin position="1"/>
        <end position="10"/>
    </location>
</feature>
<evidence type="ECO:0000256" key="1">
    <source>
        <dbReference type="SAM" id="MobiDB-lite"/>
    </source>
</evidence>
<feature type="compositionally biased region" description="Polar residues" evidence="1">
    <location>
        <begin position="29"/>
        <end position="41"/>
    </location>
</feature>
<evidence type="ECO:0000313" key="2">
    <source>
        <dbReference type="EMBL" id="GBP83291.1"/>
    </source>
</evidence>
<evidence type="ECO:0000313" key="3">
    <source>
        <dbReference type="Proteomes" id="UP000299102"/>
    </source>
</evidence>
<proteinExistence type="predicted"/>
<organism evidence="2 3">
    <name type="scientific">Eumeta variegata</name>
    <name type="common">Bagworm moth</name>
    <name type="synonym">Eumeta japonica</name>
    <dbReference type="NCBI Taxonomy" id="151549"/>
    <lineage>
        <taxon>Eukaryota</taxon>
        <taxon>Metazoa</taxon>
        <taxon>Ecdysozoa</taxon>
        <taxon>Arthropoda</taxon>
        <taxon>Hexapoda</taxon>
        <taxon>Insecta</taxon>
        <taxon>Pterygota</taxon>
        <taxon>Neoptera</taxon>
        <taxon>Endopterygota</taxon>
        <taxon>Lepidoptera</taxon>
        <taxon>Glossata</taxon>
        <taxon>Ditrysia</taxon>
        <taxon>Tineoidea</taxon>
        <taxon>Psychidae</taxon>
        <taxon>Oiketicinae</taxon>
        <taxon>Eumeta</taxon>
    </lineage>
</organism>
<dbReference type="Proteomes" id="UP000299102">
    <property type="component" value="Unassembled WGS sequence"/>
</dbReference>
<sequence>MTESGWIDKHYKQRTLTQVHIGSGPRKQSGWSRGSRNNNGVVKTKENGRRPPAALVALSSSSELLPKRRPRYSVSSASKSKQAREPQKLDDHRRPWTVATSEGPPMPCRPFESIGSETESSVPSPARAGRSLLTALAIFMGQCRVTCYNELSEFWSKQFPI</sequence>
<comment type="caution">
    <text evidence="2">The sequence shown here is derived from an EMBL/GenBank/DDBJ whole genome shotgun (WGS) entry which is preliminary data.</text>
</comment>
<feature type="region of interest" description="Disordered" evidence="1">
    <location>
        <begin position="1"/>
        <end position="108"/>
    </location>
</feature>